<dbReference type="InterPro" id="IPR013776">
    <property type="entry name" value="A-amylase_thermo"/>
</dbReference>
<dbReference type="InterPro" id="IPR006047">
    <property type="entry name" value="GH13_cat_dom"/>
</dbReference>
<dbReference type="NCBIfam" id="NF006972">
    <property type="entry name" value="PRK09441.1-5"/>
    <property type="match status" value="1"/>
</dbReference>
<protein>
    <submittedName>
        <fullName evidence="10">Alpha-amylase</fullName>
        <ecNumber evidence="10">3.2.1.1</ecNumber>
    </submittedName>
</protein>
<dbReference type="Gene3D" id="2.60.40.1180">
    <property type="entry name" value="Golgi alpha-mannosidase II"/>
    <property type="match status" value="1"/>
</dbReference>
<keyword evidence="5" id="KW-0119">Carbohydrate metabolism</keyword>
<evidence type="ECO:0000313" key="11">
    <source>
        <dbReference type="Proteomes" id="UP001208017"/>
    </source>
</evidence>
<evidence type="ECO:0000256" key="4">
    <source>
        <dbReference type="ARBA" id="ARBA00022801"/>
    </source>
</evidence>
<dbReference type="InterPro" id="IPR006046">
    <property type="entry name" value="Alpha_amylase"/>
</dbReference>
<dbReference type="PRINTS" id="PR00110">
    <property type="entry name" value="ALPHAAMYLASE"/>
</dbReference>
<dbReference type="CDD" id="cd11318">
    <property type="entry name" value="AmyAc_bac_fung_AmyA"/>
    <property type="match status" value="1"/>
</dbReference>
<dbReference type="Pfam" id="PF09154">
    <property type="entry name" value="Alpha-amy_C_pro"/>
    <property type="match status" value="1"/>
</dbReference>
<dbReference type="GO" id="GO:0004556">
    <property type="term" value="F:alpha-amylase activity"/>
    <property type="evidence" value="ECO:0007669"/>
    <property type="project" value="UniProtKB-EC"/>
</dbReference>
<gene>
    <name evidence="10" type="primary">amyS</name>
    <name evidence="10" type="ORF">OS242_06875</name>
</gene>
<comment type="cofactor">
    <cofactor evidence="1">
        <name>Ca(2+)</name>
        <dbReference type="ChEBI" id="CHEBI:29108"/>
    </cofactor>
</comment>
<evidence type="ECO:0000256" key="3">
    <source>
        <dbReference type="ARBA" id="ARBA00022723"/>
    </source>
</evidence>
<dbReference type="EMBL" id="JAPMLT010000002">
    <property type="protein sequence ID" value="MCX7569683.1"/>
    <property type="molecule type" value="Genomic_DNA"/>
</dbReference>
<dbReference type="PIRSF" id="PIRSF001021">
    <property type="entry name" value="Alph-amls_thrmst"/>
    <property type="match status" value="1"/>
</dbReference>
<dbReference type="SMART" id="SM00642">
    <property type="entry name" value="Aamy"/>
    <property type="match status" value="1"/>
</dbReference>
<comment type="similarity">
    <text evidence="2 7">Belongs to the glycosyl hydrolase 13 family.</text>
</comment>
<evidence type="ECO:0000256" key="7">
    <source>
        <dbReference type="RuleBase" id="RU003615"/>
    </source>
</evidence>
<name>A0ABT3WYD7_9BACL</name>
<dbReference type="Gene3D" id="3.20.20.80">
    <property type="entry name" value="Glycosidases"/>
    <property type="match status" value="1"/>
</dbReference>
<organism evidence="10 11">
    <name type="scientific">Tumebacillus lacus</name>
    <dbReference type="NCBI Taxonomy" id="2995335"/>
    <lineage>
        <taxon>Bacteria</taxon>
        <taxon>Bacillati</taxon>
        <taxon>Bacillota</taxon>
        <taxon>Bacilli</taxon>
        <taxon>Bacillales</taxon>
        <taxon>Alicyclobacillaceae</taxon>
        <taxon>Tumebacillus</taxon>
    </lineage>
</organism>
<comment type="caution">
    <text evidence="10">The sequence shown here is derived from an EMBL/GenBank/DDBJ whole genome shotgun (WGS) entry which is preliminary data.</text>
</comment>
<keyword evidence="11" id="KW-1185">Reference proteome</keyword>
<keyword evidence="4 10" id="KW-0378">Hydrolase</keyword>
<dbReference type="NCBIfam" id="NF006968">
    <property type="entry name" value="PRK09441.1-1"/>
    <property type="match status" value="1"/>
</dbReference>
<reference evidence="10 11" key="1">
    <citation type="submission" date="2022-11" db="EMBL/GenBank/DDBJ databases">
        <title>Study of microbial diversity in lake waters.</title>
        <authorList>
            <person name="Zhang J."/>
        </authorList>
    </citation>
    <scope>NUCLEOTIDE SEQUENCE [LARGE SCALE GENOMIC DNA]</scope>
    <source>
        <strain evidence="10 11">DT12</strain>
    </source>
</reference>
<feature type="signal peptide" evidence="8">
    <location>
        <begin position="1"/>
        <end position="32"/>
    </location>
</feature>
<evidence type="ECO:0000256" key="1">
    <source>
        <dbReference type="ARBA" id="ARBA00001913"/>
    </source>
</evidence>
<evidence type="ECO:0000256" key="6">
    <source>
        <dbReference type="ARBA" id="ARBA00023295"/>
    </source>
</evidence>
<keyword evidence="8" id="KW-0732">Signal</keyword>
<evidence type="ECO:0000256" key="2">
    <source>
        <dbReference type="ARBA" id="ARBA00008061"/>
    </source>
</evidence>
<sequence>MTNKKRKTSLLLATFMLGTALVPLATPVKAFAADNGTMFQYFEWYVPNDGNHWNRLNSDAANLKANGISAVWIPPAYKGTSQSDVGYGAYDLYDLGEFNQKGTVRTKYGTKAQLQTAINSLHANGIQVYGDVVMNHKGGADGTQTVTAVEVNPGNRNQETSGDYSIQAYTSFNFPGRGNTYSSFKWQWYHFDGTDWDDSRKLSGKVYKFRGTGKSWDWEVDGENGNYDYLMYADVDYTHPDVVNEMKNWGVWYANTLGLDGYRIDAVKHIKFDFVSDFLNNARSKTGKEMFSVGEYWKNDLGALQNYIYKTGRTTSLFDVPLHYNLYNASRSGGGYDMRYIFNNTLVASDPTKAVTFVDNHDSQPNQALQSWVDNWFKPLAYALILTREAGYPTVFYGDYYGIPNNSIPSFKSKIDPILKARKSYAYGTQNNYLDHQDVIGWTREGDTAHANSGLATILSDGPGGSKWMYVGKNKAGQVWYDITGNRADQVTINADGWGNFACNGGSVSVYVKK</sequence>
<dbReference type="SUPFAM" id="SSF51011">
    <property type="entry name" value="Glycosyl hydrolase domain"/>
    <property type="match status" value="1"/>
</dbReference>
<dbReference type="InterPro" id="IPR015237">
    <property type="entry name" value="Alpha-amylase_C_pro"/>
</dbReference>
<dbReference type="RefSeq" id="WP_267150914.1">
    <property type="nucleotide sequence ID" value="NZ_JAPMLT010000002.1"/>
</dbReference>
<dbReference type="Pfam" id="PF00128">
    <property type="entry name" value="Alpha-amylase"/>
    <property type="match status" value="1"/>
</dbReference>
<proteinExistence type="inferred from homology"/>
<evidence type="ECO:0000313" key="10">
    <source>
        <dbReference type="EMBL" id="MCX7569683.1"/>
    </source>
</evidence>
<dbReference type="SUPFAM" id="SSF51445">
    <property type="entry name" value="(Trans)glycosidases"/>
    <property type="match status" value="1"/>
</dbReference>
<dbReference type="PANTHER" id="PTHR43447">
    <property type="entry name" value="ALPHA-AMYLASE"/>
    <property type="match status" value="1"/>
</dbReference>
<evidence type="ECO:0000259" key="9">
    <source>
        <dbReference type="SMART" id="SM00642"/>
    </source>
</evidence>
<accession>A0ABT3WYD7</accession>
<feature type="chain" id="PRO_5046271295" evidence="8">
    <location>
        <begin position="33"/>
        <end position="514"/>
    </location>
</feature>
<dbReference type="Gene3D" id="2.40.30.140">
    <property type="match status" value="1"/>
</dbReference>
<dbReference type="EC" id="3.2.1.1" evidence="10"/>
<dbReference type="InterPro" id="IPR013780">
    <property type="entry name" value="Glyco_hydro_b"/>
</dbReference>
<feature type="domain" description="Glycosyl hydrolase family 13 catalytic" evidence="9">
    <location>
        <begin position="36"/>
        <end position="422"/>
    </location>
</feature>
<dbReference type="NCBIfam" id="NF006969">
    <property type="entry name" value="PRK09441.1-2"/>
    <property type="match status" value="1"/>
</dbReference>
<evidence type="ECO:0000256" key="8">
    <source>
        <dbReference type="SAM" id="SignalP"/>
    </source>
</evidence>
<dbReference type="InterPro" id="IPR017853">
    <property type="entry name" value="GH"/>
</dbReference>
<keyword evidence="3" id="KW-0479">Metal-binding</keyword>
<keyword evidence="6 10" id="KW-0326">Glycosidase</keyword>
<dbReference type="Proteomes" id="UP001208017">
    <property type="component" value="Unassembled WGS sequence"/>
</dbReference>
<evidence type="ECO:0000256" key="5">
    <source>
        <dbReference type="ARBA" id="ARBA00023277"/>
    </source>
</evidence>